<keyword evidence="1" id="KW-0812">Transmembrane</keyword>
<proteinExistence type="predicted"/>
<keyword evidence="3" id="KW-1185">Reference proteome</keyword>
<organism evidence="2 3">
    <name type="scientific">Caulobacter ginsengisoli</name>
    <dbReference type="NCBI Taxonomy" id="400775"/>
    <lineage>
        <taxon>Bacteria</taxon>
        <taxon>Pseudomonadati</taxon>
        <taxon>Pseudomonadota</taxon>
        <taxon>Alphaproteobacteria</taxon>
        <taxon>Caulobacterales</taxon>
        <taxon>Caulobacteraceae</taxon>
        <taxon>Caulobacter</taxon>
    </lineage>
</organism>
<feature type="transmembrane region" description="Helical" evidence="1">
    <location>
        <begin position="7"/>
        <end position="25"/>
    </location>
</feature>
<comment type="caution">
    <text evidence="2">The sequence shown here is derived from an EMBL/GenBank/DDBJ whole genome shotgun (WGS) entry which is preliminary data.</text>
</comment>
<keyword evidence="1" id="KW-1133">Transmembrane helix</keyword>
<evidence type="ECO:0000313" key="2">
    <source>
        <dbReference type="EMBL" id="MDQ0465080.1"/>
    </source>
</evidence>
<sequence length="106" mass="12059">MRWLNSVAFWIGVLGCGLMILWFSLQPLEFLQMALTARHVEWRGLLGIAPQALAVILIMFAAPAAVRQFQDGRFRPAWLWLGVSYAGVLVLGYPVQWLVWKLLADF</sequence>
<keyword evidence="1" id="KW-0472">Membrane</keyword>
<protein>
    <recommendedName>
        <fullName evidence="4">DUF2834 domain-containing protein</fullName>
    </recommendedName>
</protein>
<feature type="transmembrane region" description="Helical" evidence="1">
    <location>
        <begin position="45"/>
        <end position="66"/>
    </location>
</feature>
<dbReference type="Proteomes" id="UP001228905">
    <property type="component" value="Unassembled WGS sequence"/>
</dbReference>
<accession>A0ABU0ISX1</accession>
<dbReference type="RefSeq" id="WP_307350190.1">
    <property type="nucleotide sequence ID" value="NZ_JAUSVS010000005.1"/>
</dbReference>
<evidence type="ECO:0000256" key="1">
    <source>
        <dbReference type="SAM" id="Phobius"/>
    </source>
</evidence>
<evidence type="ECO:0008006" key="4">
    <source>
        <dbReference type="Google" id="ProtNLM"/>
    </source>
</evidence>
<name>A0ABU0ISX1_9CAUL</name>
<evidence type="ECO:0000313" key="3">
    <source>
        <dbReference type="Proteomes" id="UP001228905"/>
    </source>
</evidence>
<gene>
    <name evidence="2" type="ORF">QO010_002864</name>
</gene>
<reference evidence="2 3" key="1">
    <citation type="submission" date="2023-07" db="EMBL/GenBank/DDBJ databases">
        <title>Genomic Encyclopedia of Type Strains, Phase IV (KMG-IV): sequencing the most valuable type-strain genomes for metagenomic binning, comparative biology and taxonomic classification.</title>
        <authorList>
            <person name="Goeker M."/>
        </authorList>
    </citation>
    <scope>NUCLEOTIDE SEQUENCE [LARGE SCALE GENOMIC DNA]</scope>
    <source>
        <strain evidence="2 3">DSM 18695</strain>
    </source>
</reference>
<feature type="transmembrane region" description="Helical" evidence="1">
    <location>
        <begin position="78"/>
        <end position="100"/>
    </location>
</feature>
<dbReference type="EMBL" id="JAUSVS010000005">
    <property type="protein sequence ID" value="MDQ0465080.1"/>
    <property type="molecule type" value="Genomic_DNA"/>
</dbReference>
<dbReference type="PROSITE" id="PS51257">
    <property type="entry name" value="PROKAR_LIPOPROTEIN"/>
    <property type="match status" value="1"/>
</dbReference>